<evidence type="ECO:0000313" key="2">
    <source>
        <dbReference type="Proteomes" id="UP001458880"/>
    </source>
</evidence>
<evidence type="ECO:0008006" key="3">
    <source>
        <dbReference type="Google" id="ProtNLM"/>
    </source>
</evidence>
<organism evidence="1 2">
    <name type="scientific">Popillia japonica</name>
    <name type="common">Japanese beetle</name>
    <dbReference type="NCBI Taxonomy" id="7064"/>
    <lineage>
        <taxon>Eukaryota</taxon>
        <taxon>Metazoa</taxon>
        <taxon>Ecdysozoa</taxon>
        <taxon>Arthropoda</taxon>
        <taxon>Hexapoda</taxon>
        <taxon>Insecta</taxon>
        <taxon>Pterygota</taxon>
        <taxon>Neoptera</taxon>
        <taxon>Endopterygota</taxon>
        <taxon>Coleoptera</taxon>
        <taxon>Polyphaga</taxon>
        <taxon>Scarabaeiformia</taxon>
        <taxon>Scarabaeidae</taxon>
        <taxon>Rutelinae</taxon>
        <taxon>Popillia</taxon>
    </lineage>
</organism>
<name>A0AAW1LW93_POPJA</name>
<evidence type="ECO:0000313" key="1">
    <source>
        <dbReference type="EMBL" id="KAK9739482.1"/>
    </source>
</evidence>
<proteinExistence type="predicted"/>
<comment type="caution">
    <text evidence="1">The sequence shown here is derived from an EMBL/GenBank/DDBJ whole genome shotgun (WGS) entry which is preliminary data.</text>
</comment>
<gene>
    <name evidence="1" type="ORF">QE152_g8945</name>
</gene>
<reference evidence="1 2" key="1">
    <citation type="journal article" date="2024" name="BMC Genomics">
        <title>De novo assembly and annotation of Popillia japonica's genome with initial clues to its potential as an invasive pest.</title>
        <authorList>
            <person name="Cucini C."/>
            <person name="Boschi S."/>
            <person name="Funari R."/>
            <person name="Cardaioli E."/>
            <person name="Iannotti N."/>
            <person name="Marturano G."/>
            <person name="Paoli F."/>
            <person name="Bruttini M."/>
            <person name="Carapelli A."/>
            <person name="Frati F."/>
            <person name="Nardi F."/>
        </authorList>
    </citation>
    <scope>NUCLEOTIDE SEQUENCE [LARGE SCALE GENOMIC DNA]</scope>
    <source>
        <strain evidence="1">DMR45628</strain>
    </source>
</reference>
<keyword evidence="2" id="KW-1185">Reference proteome</keyword>
<accession>A0AAW1LW93</accession>
<sequence length="120" mass="13657">MESCNTPNDSQLLQKITVMTAILLIDKAWKAVTPLTILNCFKKSGFLKEDQENLPILMDDEEPAIEPLVHISGVKGVRKLESVNISRREETITSLHIKKYPIKLIKRGTHVILKNYFSLI</sequence>
<dbReference type="Proteomes" id="UP001458880">
    <property type="component" value="Unassembled WGS sequence"/>
</dbReference>
<protein>
    <recommendedName>
        <fullName evidence="3">DDE-1 domain-containing protein</fullName>
    </recommendedName>
</protein>
<dbReference type="EMBL" id="JASPKY010000074">
    <property type="protein sequence ID" value="KAK9739482.1"/>
    <property type="molecule type" value="Genomic_DNA"/>
</dbReference>
<dbReference type="AlphaFoldDB" id="A0AAW1LW93"/>